<keyword evidence="2" id="KW-1185">Reference proteome</keyword>
<comment type="caution">
    <text evidence="1">The sequence shown here is derived from an EMBL/GenBank/DDBJ whole genome shotgun (WGS) entry which is preliminary data.</text>
</comment>
<evidence type="ECO:0000313" key="2">
    <source>
        <dbReference type="Proteomes" id="UP000814140"/>
    </source>
</evidence>
<reference evidence="1" key="1">
    <citation type="submission" date="2021-03" db="EMBL/GenBank/DDBJ databases">
        <authorList>
            <consortium name="DOE Joint Genome Institute"/>
            <person name="Ahrendt S."/>
            <person name="Looney B.P."/>
            <person name="Miyauchi S."/>
            <person name="Morin E."/>
            <person name="Drula E."/>
            <person name="Courty P.E."/>
            <person name="Chicoki N."/>
            <person name="Fauchery L."/>
            <person name="Kohler A."/>
            <person name="Kuo A."/>
            <person name="Labutti K."/>
            <person name="Pangilinan J."/>
            <person name="Lipzen A."/>
            <person name="Riley R."/>
            <person name="Andreopoulos W."/>
            <person name="He G."/>
            <person name="Johnson J."/>
            <person name="Barry K.W."/>
            <person name="Grigoriev I.V."/>
            <person name="Nagy L."/>
            <person name="Hibbett D."/>
            <person name="Henrissat B."/>
            <person name="Matheny P.B."/>
            <person name="Labbe J."/>
            <person name="Martin F."/>
        </authorList>
    </citation>
    <scope>NUCLEOTIDE SEQUENCE</scope>
    <source>
        <strain evidence="1">HHB10654</strain>
    </source>
</reference>
<dbReference type="Proteomes" id="UP000814140">
    <property type="component" value="Unassembled WGS sequence"/>
</dbReference>
<name>A0ACB8TC29_9AGAM</name>
<evidence type="ECO:0000313" key="1">
    <source>
        <dbReference type="EMBL" id="KAI0065867.1"/>
    </source>
</evidence>
<protein>
    <submittedName>
        <fullName evidence="1">Kinase-like protein</fullName>
    </submittedName>
</protein>
<dbReference type="EMBL" id="MU277194">
    <property type="protein sequence ID" value="KAI0065867.1"/>
    <property type="molecule type" value="Genomic_DNA"/>
</dbReference>
<accession>A0ACB8TC29</accession>
<sequence>MATTFFSQHSSNPLEVSSSDARNNAALSMYKRAKDDAGIDRDSDDPIGGYDDAEIEGYQSHLAQLFPNHASMQARRTRGEPEQLIDLDEDMQSDDELEKDGMDGSEASDDDSDVDGDADGEVDEEMSLYLKPREEQEEIEAEIAELECAVPMLNDDYKLVDRLGTGTFSSVYKAIDKGYHTKWHNSVWHGSHPPSSSAFYQSVRPPPGSKVFVAIKRIYVTSSPERIRNEITIMETCRGARHVSQIITAFRDEDQVVAVMPFHRNEDFRAFYRTLPVEGVKLYFRSMFRALRDIHSRGIIHRDVKPANFLFDPQTGVGTLVDLGLACRMDSASSPHQCLHTPATKEHPHGHIRRRSEFNTEKIKEKQKEARMRSLWPSDRVGFPAQDARPNSKANRAGTRGFRAPEVLLRCTDQTGAVDVWSAGMILLFFLTGKFPLFQSGDDVEALLEIACIIGKQKMEKTATLHNRTFTTNIPSVKERTPWRSFVTDQNPDIFTPPLPDRRFYPYNIASSARHHGSSHAPPDSSSSSYRTSPSSSDSRSRSSSSAVPTPESYREDMENALDLLEKLMEPESTQRCTPRDALYHPFLFDETQDGEDDDYFPHPFGEGVCGDLHFVDPVTEELCVRVRSGDEKEGEIVRKITAGEGVAIGREPCEFHREDVSVRHMQLSTSY</sequence>
<gene>
    <name evidence="1" type="ORF">BV25DRAFT_1821555</name>
</gene>
<proteinExistence type="predicted"/>
<organism evidence="1 2">
    <name type="scientific">Artomyces pyxidatus</name>
    <dbReference type="NCBI Taxonomy" id="48021"/>
    <lineage>
        <taxon>Eukaryota</taxon>
        <taxon>Fungi</taxon>
        <taxon>Dikarya</taxon>
        <taxon>Basidiomycota</taxon>
        <taxon>Agaricomycotina</taxon>
        <taxon>Agaricomycetes</taxon>
        <taxon>Russulales</taxon>
        <taxon>Auriscalpiaceae</taxon>
        <taxon>Artomyces</taxon>
    </lineage>
</organism>
<reference evidence="1" key="2">
    <citation type="journal article" date="2022" name="New Phytol.">
        <title>Evolutionary transition to the ectomycorrhizal habit in the genomes of a hyperdiverse lineage of mushroom-forming fungi.</title>
        <authorList>
            <person name="Looney B."/>
            <person name="Miyauchi S."/>
            <person name="Morin E."/>
            <person name="Drula E."/>
            <person name="Courty P.E."/>
            <person name="Kohler A."/>
            <person name="Kuo A."/>
            <person name="LaButti K."/>
            <person name="Pangilinan J."/>
            <person name="Lipzen A."/>
            <person name="Riley R."/>
            <person name="Andreopoulos W."/>
            <person name="He G."/>
            <person name="Johnson J."/>
            <person name="Nolan M."/>
            <person name="Tritt A."/>
            <person name="Barry K.W."/>
            <person name="Grigoriev I.V."/>
            <person name="Nagy L.G."/>
            <person name="Hibbett D."/>
            <person name="Henrissat B."/>
            <person name="Matheny P.B."/>
            <person name="Labbe J."/>
            <person name="Martin F.M."/>
        </authorList>
    </citation>
    <scope>NUCLEOTIDE SEQUENCE</scope>
    <source>
        <strain evidence="1">HHB10654</strain>
    </source>
</reference>